<comment type="caution">
    <text evidence="9">The sequence shown here is derived from an EMBL/GenBank/DDBJ whole genome shotgun (WGS) entry which is preliminary data.</text>
</comment>
<dbReference type="SMART" id="SM00911">
    <property type="entry name" value="HWE_HK"/>
    <property type="match status" value="1"/>
</dbReference>
<dbReference type="PANTHER" id="PTHR41523:SF8">
    <property type="entry name" value="ETHYLENE RESPONSE SENSOR PROTEIN"/>
    <property type="match status" value="1"/>
</dbReference>
<dbReference type="SUPFAM" id="SSF55781">
    <property type="entry name" value="GAF domain-like"/>
    <property type="match status" value="1"/>
</dbReference>
<evidence type="ECO:0000256" key="5">
    <source>
        <dbReference type="ARBA" id="ARBA00022741"/>
    </source>
</evidence>
<evidence type="ECO:0000256" key="7">
    <source>
        <dbReference type="ARBA" id="ARBA00022840"/>
    </source>
</evidence>
<protein>
    <recommendedName>
        <fullName evidence="2">histidine kinase</fullName>
        <ecNumber evidence="2">2.7.13.3</ecNumber>
    </recommendedName>
</protein>
<accession>A0ABW4MXN5</accession>
<dbReference type="InterPro" id="IPR036890">
    <property type="entry name" value="HATPase_C_sf"/>
</dbReference>
<evidence type="ECO:0000313" key="10">
    <source>
        <dbReference type="Proteomes" id="UP001597237"/>
    </source>
</evidence>
<keyword evidence="10" id="KW-1185">Reference proteome</keyword>
<dbReference type="Pfam" id="PF01590">
    <property type="entry name" value="GAF"/>
    <property type="match status" value="1"/>
</dbReference>
<evidence type="ECO:0000256" key="3">
    <source>
        <dbReference type="ARBA" id="ARBA00022553"/>
    </source>
</evidence>
<dbReference type="Proteomes" id="UP001597237">
    <property type="component" value="Unassembled WGS sequence"/>
</dbReference>
<dbReference type="SMART" id="SM00091">
    <property type="entry name" value="PAS"/>
    <property type="match status" value="2"/>
</dbReference>
<keyword evidence="3" id="KW-0597">Phosphoprotein</keyword>
<dbReference type="InterPro" id="IPR013656">
    <property type="entry name" value="PAS_4"/>
</dbReference>
<keyword evidence="4" id="KW-0808">Transferase</keyword>
<evidence type="ECO:0000256" key="1">
    <source>
        <dbReference type="ARBA" id="ARBA00000085"/>
    </source>
</evidence>
<dbReference type="InterPro" id="IPR011102">
    <property type="entry name" value="Sig_transdc_His_kinase_HWE"/>
</dbReference>
<dbReference type="InterPro" id="IPR000014">
    <property type="entry name" value="PAS"/>
</dbReference>
<dbReference type="SMART" id="SM00065">
    <property type="entry name" value="GAF"/>
    <property type="match status" value="1"/>
</dbReference>
<evidence type="ECO:0000259" key="8">
    <source>
        <dbReference type="PROSITE" id="PS50112"/>
    </source>
</evidence>
<evidence type="ECO:0000256" key="2">
    <source>
        <dbReference type="ARBA" id="ARBA00012438"/>
    </source>
</evidence>
<comment type="catalytic activity">
    <reaction evidence="1">
        <text>ATP + protein L-histidine = ADP + protein N-phospho-L-histidine.</text>
        <dbReference type="EC" id="2.7.13.3"/>
    </reaction>
</comment>
<dbReference type="PROSITE" id="PS50112">
    <property type="entry name" value="PAS"/>
    <property type="match status" value="1"/>
</dbReference>
<dbReference type="Pfam" id="PF07536">
    <property type="entry name" value="HWE_HK"/>
    <property type="match status" value="1"/>
</dbReference>
<dbReference type="NCBIfam" id="TIGR00229">
    <property type="entry name" value="sensory_box"/>
    <property type="match status" value="1"/>
</dbReference>
<dbReference type="InterPro" id="IPR035965">
    <property type="entry name" value="PAS-like_dom_sf"/>
</dbReference>
<proteinExistence type="predicted"/>
<dbReference type="InterPro" id="IPR029016">
    <property type="entry name" value="GAF-like_dom_sf"/>
</dbReference>
<keyword evidence="5" id="KW-0547">Nucleotide-binding</keyword>
<dbReference type="SUPFAM" id="SSF55785">
    <property type="entry name" value="PYP-like sensor domain (PAS domain)"/>
    <property type="match status" value="2"/>
</dbReference>
<dbReference type="EMBL" id="JBHUEY010000001">
    <property type="protein sequence ID" value="MFD1782362.1"/>
    <property type="molecule type" value="Genomic_DNA"/>
</dbReference>
<dbReference type="PANTHER" id="PTHR41523">
    <property type="entry name" value="TWO-COMPONENT SYSTEM SENSOR PROTEIN"/>
    <property type="match status" value="1"/>
</dbReference>
<dbReference type="Pfam" id="PF08448">
    <property type="entry name" value="PAS_4"/>
    <property type="match status" value="2"/>
</dbReference>
<name>A0ABW4MXN5_9CAUL</name>
<gene>
    <name evidence="9" type="ORF">ACFSC0_03065</name>
</gene>
<feature type="domain" description="PAS" evidence="8">
    <location>
        <begin position="324"/>
        <end position="394"/>
    </location>
</feature>
<dbReference type="Gene3D" id="3.30.450.20">
    <property type="entry name" value="PAS domain"/>
    <property type="match status" value="2"/>
</dbReference>
<evidence type="ECO:0000256" key="6">
    <source>
        <dbReference type="ARBA" id="ARBA00022777"/>
    </source>
</evidence>
<dbReference type="Gene3D" id="3.30.450.40">
    <property type="match status" value="1"/>
</dbReference>
<reference evidence="10" key="1">
    <citation type="journal article" date="2019" name="Int. J. Syst. Evol. Microbiol.">
        <title>The Global Catalogue of Microorganisms (GCM) 10K type strain sequencing project: providing services to taxonomists for standard genome sequencing and annotation.</title>
        <authorList>
            <consortium name="The Broad Institute Genomics Platform"/>
            <consortium name="The Broad Institute Genome Sequencing Center for Infectious Disease"/>
            <person name="Wu L."/>
            <person name="Ma J."/>
        </authorList>
    </citation>
    <scope>NUCLEOTIDE SEQUENCE [LARGE SCALE GENOMIC DNA]</scope>
    <source>
        <strain evidence="10">DFY28</strain>
    </source>
</reference>
<organism evidence="9 10">
    <name type="scientific">Phenylobacterium terrae</name>
    <dbReference type="NCBI Taxonomy" id="2665495"/>
    <lineage>
        <taxon>Bacteria</taxon>
        <taxon>Pseudomonadati</taxon>
        <taxon>Pseudomonadota</taxon>
        <taxon>Alphaproteobacteria</taxon>
        <taxon>Caulobacterales</taxon>
        <taxon>Caulobacteraceae</taxon>
        <taxon>Phenylobacterium</taxon>
    </lineage>
</organism>
<dbReference type="EC" id="2.7.13.3" evidence="2"/>
<dbReference type="Gene3D" id="3.30.565.10">
    <property type="entry name" value="Histidine kinase-like ATPase, C-terminal domain"/>
    <property type="match status" value="1"/>
</dbReference>
<evidence type="ECO:0000256" key="4">
    <source>
        <dbReference type="ARBA" id="ARBA00022679"/>
    </source>
</evidence>
<dbReference type="InterPro" id="IPR003018">
    <property type="entry name" value="GAF"/>
</dbReference>
<sequence length="637" mass="70728">MSADRAPFAVQSRMRQAVRAHAWEHSSLGPPAQWPSALKTLVDVMLDADQPMLLLWGPERTMIYNDGYAPILGARHRGALGRPFFEVWPELAEDLRPIMARAFAGEPIHMPDIRLVVHRNGYPEEAHFAFSYTPVRDEQQRVLGIFCPLRETTWEVAANRTQAFWLKLERELMDLSDPAAIIAAAQRAVGEELQAGRVGYGEVDFEARYFTTANNWTDGTIPHHNGTHDLAAFGPEIWNALKAGEPLSIDDVTTDPRFDSPEARAAFAALQMRSVLTVSLLKGGRMIAAMYVHDGRPRRWTAADRDLVHQVAERTWSALTRASAESQMARVLQSMAEGFILLDRRYRVTAINPEGLRLDGRSRDEILGRTHWELWPGSEDSDLGAMLRKAMETGRPAELQHGYQYVDGRSLWFETRAYPTDQGLAIFYRDVSERKASEERLELLMREVDHRANNLMSVVQGAVRLSRADDADTLRSIVLGRVDALARAHQLLAASRWNGADLRQLVEEELRAFVLGDLQRVEIEGPGLPLSPALAQGLAMAVHELTTNAVKHGALKGPDGRVKVAWTARGGVLRLTWEETGGPPVRRPAQLGFGATVLERALRGAIGGATTLTWREEGLTCVLEAPLSNAIPVSSPS</sequence>
<dbReference type="SUPFAM" id="SSF55874">
    <property type="entry name" value="ATPase domain of HSP90 chaperone/DNA topoisomerase II/histidine kinase"/>
    <property type="match status" value="1"/>
</dbReference>
<evidence type="ECO:0000313" key="9">
    <source>
        <dbReference type="EMBL" id="MFD1782362.1"/>
    </source>
</evidence>
<dbReference type="CDD" id="cd00130">
    <property type="entry name" value="PAS"/>
    <property type="match status" value="1"/>
</dbReference>
<keyword evidence="6" id="KW-0418">Kinase</keyword>
<keyword evidence="7" id="KW-0067">ATP-binding</keyword>